<dbReference type="Proteomes" id="UP000249464">
    <property type="component" value="Unassembled WGS sequence"/>
</dbReference>
<gene>
    <name evidence="2" type="primary">BQ5605_C052g12581</name>
    <name evidence="2" type="ORF">BQ5605_C052G12581</name>
</gene>
<reference evidence="2 3" key="1">
    <citation type="submission" date="2016-11" db="EMBL/GenBank/DDBJ databases">
        <authorList>
            <person name="Jaros S."/>
            <person name="Januszkiewicz K."/>
            <person name="Wedrychowicz H."/>
        </authorList>
    </citation>
    <scope>NUCLEOTIDE SEQUENCE [LARGE SCALE GENOMIC DNA]</scope>
</reference>
<evidence type="ECO:0000313" key="2">
    <source>
        <dbReference type="EMBL" id="SGZ29977.1"/>
    </source>
</evidence>
<name>A0A2X0MSC1_9BASI</name>
<evidence type="ECO:0000313" key="3">
    <source>
        <dbReference type="Proteomes" id="UP000249464"/>
    </source>
</evidence>
<dbReference type="AlphaFoldDB" id="A0A2X0MSC1"/>
<accession>A0A2X0MSC1</accession>
<sequence length="49" mass="5489">MTFARSVGEGGGMPSRTPSSSRILQRHRATNTREKNRVTRMLRGGQDDE</sequence>
<feature type="region of interest" description="Disordered" evidence="1">
    <location>
        <begin position="1"/>
        <end position="49"/>
    </location>
</feature>
<keyword evidence="3" id="KW-1185">Reference proteome</keyword>
<proteinExistence type="predicted"/>
<protein>
    <submittedName>
        <fullName evidence="2">BQ5605_C052g12581 protein</fullName>
    </submittedName>
</protein>
<evidence type="ECO:0000256" key="1">
    <source>
        <dbReference type="SAM" id="MobiDB-lite"/>
    </source>
</evidence>
<dbReference type="EMBL" id="FQNC01000099">
    <property type="protein sequence ID" value="SGZ29977.1"/>
    <property type="molecule type" value="Genomic_DNA"/>
</dbReference>
<organism evidence="2 3">
    <name type="scientific">Microbotryum silenes-dioicae</name>
    <dbReference type="NCBI Taxonomy" id="796604"/>
    <lineage>
        <taxon>Eukaryota</taxon>
        <taxon>Fungi</taxon>
        <taxon>Dikarya</taxon>
        <taxon>Basidiomycota</taxon>
        <taxon>Pucciniomycotina</taxon>
        <taxon>Microbotryomycetes</taxon>
        <taxon>Microbotryales</taxon>
        <taxon>Microbotryaceae</taxon>
        <taxon>Microbotryum</taxon>
    </lineage>
</organism>